<comment type="caution">
    <text evidence="2">The sequence shown here is derived from an EMBL/GenBank/DDBJ whole genome shotgun (WGS) entry which is preliminary data.</text>
</comment>
<gene>
    <name evidence="2" type="ORF">ACFSR9_03320</name>
</gene>
<keyword evidence="3" id="KW-1185">Reference proteome</keyword>
<name>A0ABW5P015_9DEIO</name>
<feature type="transmembrane region" description="Helical" evidence="1">
    <location>
        <begin position="39"/>
        <end position="60"/>
    </location>
</feature>
<evidence type="ECO:0000256" key="1">
    <source>
        <dbReference type="SAM" id="Phobius"/>
    </source>
</evidence>
<keyword evidence="1" id="KW-1133">Transmembrane helix</keyword>
<keyword evidence="1" id="KW-0472">Membrane</keyword>
<evidence type="ECO:0000313" key="2">
    <source>
        <dbReference type="EMBL" id="MFD2608469.1"/>
    </source>
</evidence>
<sequence>MRTAVLIVVLVLLALFTWLNRHALMFPHTLDLGFVKYTQAPLGLILLLTGLVLTLLFYFWAGIANLRAQADTARLLRDIEGLRTSLDSAEGSRFAQLQSHLDSRLNALGSGEGKDGELAALSARMDALQRDLNLQFDQLDDYLKRKLG</sequence>
<reference evidence="3" key="1">
    <citation type="journal article" date="2019" name="Int. J. Syst. Evol. Microbiol.">
        <title>The Global Catalogue of Microorganisms (GCM) 10K type strain sequencing project: providing services to taxonomists for standard genome sequencing and annotation.</title>
        <authorList>
            <consortium name="The Broad Institute Genomics Platform"/>
            <consortium name="The Broad Institute Genome Sequencing Center for Infectious Disease"/>
            <person name="Wu L."/>
            <person name="Ma J."/>
        </authorList>
    </citation>
    <scope>NUCLEOTIDE SEQUENCE [LARGE SCALE GENOMIC DNA]</scope>
    <source>
        <strain evidence="3">KCTC 33842</strain>
    </source>
</reference>
<proteinExistence type="predicted"/>
<evidence type="ECO:0000313" key="3">
    <source>
        <dbReference type="Proteomes" id="UP001597475"/>
    </source>
</evidence>
<organism evidence="2 3">
    <name type="scientific">Deinococcus taklimakanensis</name>
    <dbReference type="NCBI Taxonomy" id="536443"/>
    <lineage>
        <taxon>Bacteria</taxon>
        <taxon>Thermotogati</taxon>
        <taxon>Deinococcota</taxon>
        <taxon>Deinococci</taxon>
        <taxon>Deinococcales</taxon>
        <taxon>Deinococcaceae</taxon>
        <taxon>Deinococcus</taxon>
    </lineage>
</organism>
<dbReference type="Proteomes" id="UP001597475">
    <property type="component" value="Unassembled WGS sequence"/>
</dbReference>
<accession>A0ABW5P015</accession>
<dbReference type="RefSeq" id="WP_386843017.1">
    <property type="nucleotide sequence ID" value="NZ_JBHUMK010000012.1"/>
</dbReference>
<dbReference type="EMBL" id="JBHUMK010000012">
    <property type="protein sequence ID" value="MFD2608469.1"/>
    <property type="molecule type" value="Genomic_DNA"/>
</dbReference>
<protein>
    <submittedName>
        <fullName evidence="2">LapA family protein</fullName>
    </submittedName>
</protein>
<keyword evidence="1" id="KW-0812">Transmembrane</keyword>